<proteinExistence type="predicted"/>
<organism evidence="2 3">
    <name type="scientific">Stentor coeruleus</name>
    <dbReference type="NCBI Taxonomy" id="5963"/>
    <lineage>
        <taxon>Eukaryota</taxon>
        <taxon>Sar</taxon>
        <taxon>Alveolata</taxon>
        <taxon>Ciliophora</taxon>
        <taxon>Postciliodesmatophora</taxon>
        <taxon>Heterotrichea</taxon>
        <taxon>Heterotrichida</taxon>
        <taxon>Stentoridae</taxon>
        <taxon>Stentor</taxon>
    </lineage>
</organism>
<reference evidence="2 3" key="1">
    <citation type="submission" date="2016-11" db="EMBL/GenBank/DDBJ databases">
        <title>The macronuclear genome of Stentor coeruleus: a giant cell with tiny introns.</title>
        <authorList>
            <person name="Slabodnick M."/>
            <person name="Ruby J.G."/>
            <person name="Reiff S.B."/>
            <person name="Swart E.C."/>
            <person name="Gosai S."/>
            <person name="Prabakaran S."/>
            <person name="Witkowska E."/>
            <person name="Larue G.E."/>
            <person name="Fisher S."/>
            <person name="Freeman R.M."/>
            <person name="Gunawardena J."/>
            <person name="Chu W."/>
            <person name="Stover N.A."/>
            <person name="Gregory B.D."/>
            <person name="Nowacki M."/>
            <person name="Derisi J."/>
            <person name="Roy S.W."/>
            <person name="Marshall W.F."/>
            <person name="Sood P."/>
        </authorList>
    </citation>
    <scope>NUCLEOTIDE SEQUENCE [LARGE SCALE GENOMIC DNA]</scope>
    <source>
        <strain evidence="2">WM001</strain>
    </source>
</reference>
<sequence>MQTLKRKWQNFKTCRHLHDMWSDYISKSSSEPSSSPGRFSNFQSLSEFVESLKTALDSLELSSGKRQIDSVFNESADLLQVLLFFLKTFLEIPDFFTSSQSNSENLNNVILGLELLAKSEKFTKIIENSPEVNSALNLIIEKPDAKNSVIQVLRLVQNFSFEGKKELCRLGVVHRIMGHLLDGDENIIKEVLNTIKAFLLAPVMETQNEEGFRKKLSRVIGGVTKLAWSFFPSEDSSRSNEKLSEETDDQPIFPPPESSLRTANSAFQSRFHSLEEAEKALSANSTPVKEENKQEAILQEFLQLKGASTIAAKALTQVPDWAKCEILMILSILLTSNIPNQKEFRKVDGYALIYESLNTIEVSSKEGLRTLEHCFKVLIAIALNEKNSTQVGNIHAFNLILHLGATSQNAWVVKGAVECLQNLMFINWENVVCLYEQTNIMNLMLTLERNVVETEKPISICKEMVEILPLLDDTLKYISFLLGNAWEKNMEVVKIYANVLQKHSGVLGNDHMRRLVLSMQGIVADINVRCNRRNAFVRSTFLGCFEGMKQAAISSLAILERDSELALPLIAHLLQYELLYTETLLSSPLSQDIQNTLFPMALIDTFESFFTKGILGKWVFEKFLVTKCSFEGIENELLKLVSNGEMLLVVKILIMDEYPNIDKFRAGKCRDRFLDAKGLEIIRQGVPEIEYLWLMMGATKNSSELKYRVSLAVDLRVIAEEMLPNAENFHVLFELATCGGYMETSDYFAKVSSSLPSFSSDTISQITNPHYLFNPVSHSRHSSNTNSMIQQLDRSQLLDLNLSSCTLVSGSYILAILSLLPRSSQDLQLEVLKRLLSFSKHYINKQLLCNIQTSKLIYNLIPKLHHSIHDICYTLMTSLLTYSISQDEATMLLDSLKTLHTQQILSTCLSLDLHQNFYLLHNETLETPILTSFPRSGYSLMFWVKIDTSLSDLTQIFSWVDHNRGLVLFKLSMMQAGDKKISSVDFMKSSMVSEPGNYFLIQAPTQPVLPSPDNVAKFSVEKLSGWVHIAIIHSKTGILLYINNSPLSLFKCTNFASIKEKFNVTGVFGSKTAKVLVSSVFYVDGALEAAQVQACYEKETPEKVIFKLPDEIPSFQPGSFSLIEGSWDVKPLSLPYNIHITSPIKQALGRASAIPLFLSLLKTDLQPLAFSYICNCITENSTNYKFFIENGGWSLLGGILAKHEEFSTSESLEFIVSAVFNKANFHQKLKKMLVIKAEYIPFLPNERLEGFCVISELLSVLPAKSLTGILDCFTKIIVLEDNAKLFLSPDVNGLMVILELINNLVNESYQNIEYLVLTLYEKLLPFFSQDQLEVFLDFLASPDLRMHFSRIERTIENILSIFSVHLYSGNSALLEKFLITEGNLLLFEIARSPSLAIKCAAIRIIGLLLSISQKYKAWFLKAKGFDMLNNILQKQKPNKKIYEILILLSQNSFNNVSLLYPEDAGSVKMIINLSTIAAKALPTADQKQSEKKIVFVEAFEVLFDILKLESDEVVKCDVFNIIENMLDIENCEKLLDCGFLVWASGLVKETQPLMIQAKESKNYQIFDTFIIKLCLYDLNMPSNKCKLLNWISKIPDADSFREKCLLSLLNKIKSNPDFETQDGYVTNKANFIKNLYMFIQNCDLVISYSEINMKIMHLINLLASCNTPAVRQQMKAIGYFDLRDDLIIQMLKEDLPQNLLIEGIQCFSFETIASQPKFRDSNAVIYFVKFLIEFQNSPGLQMEILNLIRNDICVHEENRKYLRRILENKFFLDFLAGFKNDEGNSIAQCFRSMKNLKLDEENEDIPENPTAEDFLNWLNKSDKAKKIIMMQVNKHLSSVDSEYKKNYNKAIEIKAAKRKKTIDAMIKDKTNVQKQVNELELKLITRVTKAEERSTQRFQLHSSFKSQKLSIGARKSL</sequence>
<dbReference type="Proteomes" id="UP000187209">
    <property type="component" value="Unassembled WGS sequence"/>
</dbReference>
<evidence type="ECO:0000313" key="3">
    <source>
        <dbReference type="Proteomes" id="UP000187209"/>
    </source>
</evidence>
<dbReference type="Gene3D" id="2.60.120.200">
    <property type="match status" value="1"/>
</dbReference>
<feature type="compositionally biased region" description="Basic and acidic residues" evidence="1">
    <location>
        <begin position="235"/>
        <end position="245"/>
    </location>
</feature>
<name>A0A1R2AZH9_9CILI</name>
<feature type="region of interest" description="Disordered" evidence="1">
    <location>
        <begin position="233"/>
        <end position="259"/>
    </location>
</feature>
<dbReference type="EMBL" id="MPUH01001140">
    <property type="protein sequence ID" value="OMJ69944.1"/>
    <property type="molecule type" value="Genomic_DNA"/>
</dbReference>
<protein>
    <submittedName>
        <fullName evidence="2">Uncharacterized protein</fullName>
    </submittedName>
</protein>
<evidence type="ECO:0000256" key="1">
    <source>
        <dbReference type="SAM" id="MobiDB-lite"/>
    </source>
</evidence>
<dbReference type="InterPro" id="IPR011989">
    <property type="entry name" value="ARM-like"/>
</dbReference>
<dbReference type="OrthoDB" id="288765at2759"/>
<dbReference type="Gene3D" id="1.25.10.10">
    <property type="entry name" value="Leucine-rich Repeat Variant"/>
    <property type="match status" value="2"/>
</dbReference>
<dbReference type="SUPFAM" id="SSF48371">
    <property type="entry name" value="ARM repeat"/>
    <property type="match status" value="2"/>
</dbReference>
<dbReference type="InterPro" id="IPR016024">
    <property type="entry name" value="ARM-type_fold"/>
</dbReference>
<gene>
    <name evidence="2" type="ORF">SteCoe_32192</name>
</gene>
<dbReference type="InterPro" id="IPR013320">
    <property type="entry name" value="ConA-like_dom_sf"/>
</dbReference>
<evidence type="ECO:0000313" key="2">
    <source>
        <dbReference type="EMBL" id="OMJ69944.1"/>
    </source>
</evidence>
<dbReference type="SUPFAM" id="SSF49899">
    <property type="entry name" value="Concanavalin A-like lectins/glucanases"/>
    <property type="match status" value="1"/>
</dbReference>
<accession>A0A1R2AZH9</accession>
<keyword evidence="3" id="KW-1185">Reference proteome</keyword>
<comment type="caution">
    <text evidence="2">The sequence shown here is derived from an EMBL/GenBank/DDBJ whole genome shotgun (WGS) entry which is preliminary data.</text>
</comment>